<dbReference type="Proteomes" id="UP000663836">
    <property type="component" value="Unassembled WGS sequence"/>
</dbReference>
<sequence length="204" mass="23823">MNIKKNTINIHPSLFSNQINETILPNNQISPSDLKLPLRQQSSVQSLNKISKHYKEFQLALYMLKISVEELWHLELEQLRNHESISSYSSNIQFDLQVPSTYTCRAVLPMASEIRCSKNDIISSVNSSFILQPSPTASNHEIISNKMRIKDKIFQSISQKSKFIDTFHLKSKKQKRHEFNDNIIKFWTKKALLHLKFQCSQHMH</sequence>
<evidence type="ECO:0000313" key="2">
    <source>
        <dbReference type="Proteomes" id="UP000663836"/>
    </source>
</evidence>
<comment type="caution">
    <text evidence="1">The sequence shown here is derived from an EMBL/GenBank/DDBJ whole genome shotgun (WGS) entry which is preliminary data.</text>
</comment>
<reference evidence="1" key="1">
    <citation type="submission" date="2021-02" db="EMBL/GenBank/DDBJ databases">
        <authorList>
            <person name="Nowell W R."/>
        </authorList>
    </citation>
    <scope>NUCLEOTIDE SEQUENCE</scope>
</reference>
<organism evidence="1 2">
    <name type="scientific">Rotaria sordida</name>
    <dbReference type="NCBI Taxonomy" id="392033"/>
    <lineage>
        <taxon>Eukaryota</taxon>
        <taxon>Metazoa</taxon>
        <taxon>Spiralia</taxon>
        <taxon>Gnathifera</taxon>
        <taxon>Rotifera</taxon>
        <taxon>Eurotatoria</taxon>
        <taxon>Bdelloidea</taxon>
        <taxon>Philodinida</taxon>
        <taxon>Philodinidae</taxon>
        <taxon>Rotaria</taxon>
    </lineage>
</organism>
<accession>A0A818XPV3</accession>
<evidence type="ECO:0000313" key="1">
    <source>
        <dbReference type="EMBL" id="CAF3741620.1"/>
    </source>
</evidence>
<dbReference type="EMBL" id="CAJOBD010000963">
    <property type="protein sequence ID" value="CAF3741620.1"/>
    <property type="molecule type" value="Genomic_DNA"/>
</dbReference>
<gene>
    <name evidence="1" type="ORF">JBS370_LOCUS12033</name>
</gene>
<name>A0A818XPV3_9BILA</name>
<proteinExistence type="predicted"/>
<dbReference type="AlphaFoldDB" id="A0A818XPV3"/>
<protein>
    <submittedName>
        <fullName evidence="1">Uncharacterized protein</fullName>
    </submittedName>
</protein>